<name>A0A8H4VZR6_9HELO</name>
<evidence type="ECO:0008006" key="5">
    <source>
        <dbReference type="Google" id="ProtNLM"/>
    </source>
</evidence>
<evidence type="ECO:0000259" key="1">
    <source>
        <dbReference type="Pfam" id="PF06985"/>
    </source>
</evidence>
<organism evidence="3 4">
    <name type="scientific">Cudoniella acicularis</name>
    <dbReference type="NCBI Taxonomy" id="354080"/>
    <lineage>
        <taxon>Eukaryota</taxon>
        <taxon>Fungi</taxon>
        <taxon>Dikarya</taxon>
        <taxon>Ascomycota</taxon>
        <taxon>Pezizomycotina</taxon>
        <taxon>Leotiomycetes</taxon>
        <taxon>Helotiales</taxon>
        <taxon>Tricladiaceae</taxon>
        <taxon>Cudoniella</taxon>
    </lineage>
</organism>
<feature type="domain" description="Heterokaryon incompatibility" evidence="1">
    <location>
        <begin position="22"/>
        <end position="111"/>
    </location>
</feature>
<dbReference type="Pfam" id="PF26640">
    <property type="entry name" value="DUF8212"/>
    <property type="match status" value="1"/>
</dbReference>
<dbReference type="OrthoDB" id="674604at2759"/>
<feature type="domain" description="DUF8212" evidence="2">
    <location>
        <begin position="219"/>
        <end position="245"/>
    </location>
</feature>
<sequence>MRLLNSTNIELEEFPDDRIPKYTILSHRWQDGEVSLQDMQSATAIKKTGYIKLKLCCNQAAKDDLQYVWVDTCCIDKTSSAELSESINSMYRWYQNAVVCYAYLIDVESTGVPNDSSFSKSVWFTRGWTLQELIAPLNMEFYDSAWCKLGTKECLMDTIAVTTGIDVEALKGVDPEHFSVAKRMSWASKRTTTRAEDITYSLLGIFGVNMPMLYGEGDRAFIRLQEEIMKHSDDHSIFAWSSADDKYRGLLAKSPLDFRNCYNIVSSNSRLNRLPYSVTNMGLSIELPMIAWAMDIYFAALDCEVEKVSDSRVGMFLKLLPEKHQYARVPQDGTDSRVFGSELIPQSQHRQIYVRQKVWDSIPPLDRLYGFWIRKLPLKFIANGLENQVSEVTSWNEWNNEDRILKLPTGSCGTAGVLWYRKNFVHLNSYFVLKLGFDIEFNPVALFKGLRGGYKSQHFPTEPYDIKMDRGWIDQGNDNGIFRGDRLTGLNAKQYCIRILITKEVVEDQRMWVVDIENVE</sequence>
<dbReference type="PANTHER" id="PTHR10622">
    <property type="entry name" value="HET DOMAIN-CONTAINING PROTEIN"/>
    <property type="match status" value="1"/>
</dbReference>
<keyword evidence="4" id="KW-1185">Reference proteome</keyword>
<protein>
    <recommendedName>
        <fullName evidence="5">Heterokaryon incompatibility domain-containing protein</fullName>
    </recommendedName>
</protein>
<dbReference type="PANTHER" id="PTHR10622:SF10">
    <property type="entry name" value="HET DOMAIN-CONTAINING PROTEIN"/>
    <property type="match status" value="1"/>
</dbReference>
<comment type="caution">
    <text evidence="3">The sequence shown here is derived from an EMBL/GenBank/DDBJ whole genome shotgun (WGS) entry which is preliminary data.</text>
</comment>
<accession>A0A8H4VZR6</accession>
<dbReference type="Proteomes" id="UP000566819">
    <property type="component" value="Unassembled WGS sequence"/>
</dbReference>
<dbReference type="Pfam" id="PF06985">
    <property type="entry name" value="HET"/>
    <property type="match status" value="1"/>
</dbReference>
<dbReference type="InterPro" id="IPR058525">
    <property type="entry name" value="DUF8212"/>
</dbReference>
<dbReference type="AlphaFoldDB" id="A0A8H4VZR6"/>
<dbReference type="EMBL" id="JAAMPI010000755">
    <property type="protein sequence ID" value="KAF4628843.1"/>
    <property type="molecule type" value="Genomic_DNA"/>
</dbReference>
<evidence type="ECO:0000259" key="2">
    <source>
        <dbReference type="Pfam" id="PF26640"/>
    </source>
</evidence>
<proteinExistence type="predicted"/>
<dbReference type="InterPro" id="IPR010730">
    <property type="entry name" value="HET"/>
</dbReference>
<reference evidence="3 4" key="1">
    <citation type="submission" date="2020-03" db="EMBL/GenBank/DDBJ databases">
        <title>Draft Genome Sequence of Cudoniella acicularis.</title>
        <authorList>
            <person name="Buettner E."/>
            <person name="Kellner H."/>
        </authorList>
    </citation>
    <scope>NUCLEOTIDE SEQUENCE [LARGE SCALE GENOMIC DNA]</scope>
    <source>
        <strain evidence="3 4">DSM 108380</strain>
    </source>
</reference>
<evidence type="ECO:0000313" key="4">
    <source>
        <dbReference type="Proteomes" id="UP000566819"/>
    </source>
</evidence>
<evidence type="ECO:0000313" key="3">
    <source>
        <dbReference type="EMBL" id="KAF4628843.1"/>
    </source>
</evidence>
<gene>
    <name evidence="3" type="ORF">G7Y89_g9309</name>
</gene>